<dbReference type="RefSeq" id="XP_002507340.1">
    <property type="nucleotide sequence ID" value="XM_002507294.1"/>
</dbReference>
<name>C1FEN1_MICCC</name>
<dbReference type="InParanoid" id="C1FEN1"/>
<sequence length="104" mass="11563">MGTICTWTNKCASVLCVYLDIISFSSLCCFCLDTHTSSHLKESVSRASCVPFVITLSHTHTYTAVCDDCDGHYYLRNHNTTNEGIIYLYKETLQGADPETGRGI</sequence>
<dbReference type="Proteomes" id="UP000002009">
    <property type="component" value="Chromosome 1"/>
</dbReference>
<dbReference type="KEGG" id="mis:MICPUN_51863"/>
<reference evidence="1 2" key="1">
    <citation type="journal article" date="2009" name="Science">
        <title>Green evolution and dynamic adaptations revealed by genomes of the marine picoeukaryotes Micromonas.</title>
        <authorList>
            <person name="Worden A.Z."/>
            <person name="Lee J.H."/>
            <person name="Mock T."/>
            <person name="Rouze P."/>
            <person name="Simmons M.P."/>
            <person name="Aerts A.L."/>
            <person name="Allen A.E."/>
            <person name="Cuvelier M.L."/>
            <person name="Derelle E."/>
            <person name="Everett M.V."/>
            <person name="Foulon E."/>
            <person name="Grimwood J."/>
            <person name="Gundlach H."/>
            <person name="Henrissat B."/>
            <person name="Napoli C."/>
            <person name="McDonald S.M."/>
            <person name="Parker M.S."/>
            <person name="Rombauts S."/>
            <person name="Salamov A."/>
            <person name="Von Dassow P."/>
            <person name="Badger J.H."/>
            <person name="Coutinho P.M."/>
            <person name="Demir E."/>
            <person name="Dubchak I."/>
            <person name="Gentemann C."/>
            <person name="Eikrem W."/>
            <person name="Gready J.E."/>
            <person name="John U."/>
            <person name="Lanier W."/>
            <person name="Lindquist E.A."/>
            <person name="Lucas S."/>
            <person name="Mayer K.F."/>
            <person name="Moreau H."/>
            <person name="Not F."/>
            <person name="Otillar R."/>
            <person name="Panaud O."/>
            <person name="Pangilinan J."/>
            <person name="Paulsen I."/>
            <person name="Piegu B."/>
            <person name="Poliakov A."/>
            <person name="Robbens S."/>
            <person name="Schmutz J."/>
            <person name="Toulza E."/>
            <person name="Wyss T."/>
            <person name="Zelensky A."/>
            <person name="Zhou K."/>
            <person name="Armbrust E.V."/>
            <person name="Bhattacharya D."/>
            <person name="Goodenough U.W."/>
            <person name="Van de Peer Y."/>
            <person name="Grigoriev I.V."/>
        </authorList>
    </citation>
    <scope>NUCLEOTIDE SEQUENCE [LARGE SCALE GENOMIC DNA]</scope>
    <source>
        <strain evidence="2">RCC299 / NOUM17</strain>
    </source>
</reference>
<keyword evidence="2" id="KW-1185">Reference proteome</keyword>
<accession>C1FEN1</accession>
<evidence type="ECO:0000313" key="1">
    <source>
        <dbReference type="EMBL" id="ACO68598.1"/>
    </source>
</evidence>
<gene>
    <name evidence="1" type="ORF">MICPUN_51863</name>
</gene>
<proteinExistence type="predicted"/>
<dbReference type="AlphaFoldDB" id="C1FEN1"/>
<dbReference type="GeneID" id="8250265"/>
<organism evidence="1 2">
    <name type="scientific">Micromonas commoda (strain RCC299 / NOUM17 / CCMP2709)</name>
    <name type="common">Picoplanktonic green alga</name>
    <dbReference type="NCBI Taxonomy" id="296587"/>
    <lineage>
        <taxon>Eukaryota</taxon>
        <taxon>Viridiplantae</taxon>
        <taxon>Chlorophyta</taxon>
        <taxon>Mamiellophyceae</taxon>
        <taxon>Mamiellales</taxon>
        <taxon>Mamiellaceae</taxon>
        <taxon>Micromonas</taxon>
    </lineage>
</organism>
<protein>
    <submittedName>
        <fullName evidence="1">Uncharacterized protein</fullName>
    </submittedName>
</protein>
<dbReference type="EMBL" id="CP001574">
    <property type="protein sequence ID" value="ACO68598.1"/>
    <property type="molecule type" value="Genomic_DNA"/>
</dbReference>
<evidence type="ECO:0000313" key="2">
    <source>
        <dbReference type="Proteomes" id="UP000002009"/>
    </source>
</evidence>